<organism evidence="2 3">
    <name type="scientific">Nocardioides bruguierae</name>
    <dbReference type="NCBI Taxonomy" id="2945102"/>
    <lineage>
        <taxon>Bacteria</taxon>
        <taxon>Bacillati</taxon>
        <taxon>Actinomycetota</taxon>
        <taxon>Actinomycetes</taxon>
        <taxon>Propionibacteriales</taxon>
        <taxon>Nocardioidaceae</taxon>
        <taxon>Nocardioides</taxon>
    </lineage>
</organism>
<protein>
    <submittedName>
        <fullName evidence="2">Uncharacterized protein</fullName>
    </submittedName>
</protein>
<accession>A0A9X2D809</accession>
<feature type="region of interest" description="Disordered" evidence="1">
    <location>
        <begin position="385"/>
        <end position="417"/>
    </location>
</feature>
<gene>
    <name evidence="2" type="ORF">M8330_12220</name>
</gene>
<name>A0A9X2D809_9ACTN</name>
<dbReference type="AlphaFoldDB" id="A0A9X2D809"/>
<proteinExistence type="predicted"/>
<keyword evidence="3" id="KW-1185">Reference proteome</keyword>
<dbReference type="RefSeq" id="WP_250827543.1">
    <property type="nucleotide sequence ID" value="NZ_JAMOIL010000013.1"/>
</dbReference>
<feature type="region of interest" description="Disordered" evidence="1">
    <location>
        <begin position="127"/>
        <end position="147"/>
    </location>
</feature>
<sequence>MTDGAARAWGWLAHLRDGGTTTWPAWAGAAEPSARTLPGAQQLELLRRLNLQLRADAGPAARPQDALVERVLTTSPPGRGRPELDLVGVVPDRGWGYAPADPTLLPRPELVRLASALLAEDLVAAGGGRGQEAPQRPPARRFARRRPAVSGDPWRADLLRRSLHARGVRLGHPDAGLVVLGADLATMLTDSWTALAFSGRGRLTGWPAWVRQLPERDLLPRGADPAGLAAVRAERRAQRPGRAGDLGPESVRIVLDPALLPGLLRVRDLPPPPRVPADAVELARRVSATLALRVPRARGRHLMRGPFLARVDGLPGPALGVPAELHRWVQRQSRRQRRGLEDAGYPVHGDPGLLVADLRSLAGRDAAEPDEVGVLSLALRMLTGTERAHEQDEPGHDQHRHDQHRHDQHDDETGGTR</sequence>
<comment type="caution">
    <text evidence="2">The sequence shown here is derived from an EMBL/GenBank/DDBJ whole genome shotgun (WGS) entry which is preliminary data.</text>
</comment>
<dbReference type="Proteomes" id="UP001139485">
    <property type="component" value="Unassembled WGS sequence"/>
</dbReference>
<evidence type="ECO:0000256" key="1">
    <source>
        <dbReference type="SAM" id="MobiDB-lite"/>
    </source>
</evidence>
<dbReference type="EMBL" id="JAMOIL010000013">
    <property type="protein sequence ID" value="MCM0621056.1"/>
    <property type="molecule type" value="Genomic_DNA"/>
</dbReference>
<feature type="compositionally biased region" description="Basic and acidic residues" evidence="1">
    <location>
        <begin position="386"/>
        <end position="417"/>
    </location>
</feature>
<feature type="compositionally biased region" description="Basic residues" evidence="1">
    <location>
        <begin position="138"/>
        <end position="147"/>
    </location>
</feature>
<evidence type="ECO:0000313" key="3">
    <source>
        <dbReference type="Proteomes" id="UP001139485"/>
    </source>
</evidence>
<reference evidence="2" key="1">
    <citation type="submission" date="2022-05" db="EMBL/GenBank/DDBJ databases">
        <authorList>
            <person name="Tuo L."/>
        </authorList>
    </citation>
    <scope>NUCLEOTIDE SEQUENCE</scope>
    <source>
        <strain evidence="2">BSK12Z-4</strain>
    </source>
</reference>
<evidence type="ECO:0000313" key="2">
    <source>
        <dbReference type="EMBL" id="MCM0621056.1"/>
    </source>
</evidence>